<feature type="region of interest" description="Disordered" evidence="1">
    <location>
        <begin position="85"/>
        <end position="150"/>
    </location>
</feature>
<reference evidence="3 4" key="1">
    <citation type="submission" date="2019-04" db="EMBL/GenBank/DDBJ databases">
        <authorList>
            <person name="Van Vliet M D."/>
        </authorList>
    </citation>
    <scope>NUCLEOTIDE SEQUENCE [LARGE SCALE GENOMIC DNA]</scope>
    <source>
        <strain evidence="3 4">F21</strain>
    </source>
</reference>
<sequence length="210" mass="22790">MDSIYKIIPFNIKHGNCGGSLVQFQQGVEPENALPFSIGKVLVSSDMNPDDVRGNHAHYETEEIVVALSGGCTFELDDGCGRKETVSLSSSEVSEQRTEVSDGGSGNSNPISDLRPPISASPESNFLYPSQDETGALDIGNSPNSKPQTSDIKPALLLYPHIWRTFYDFEPGTVLLVVANITYDEADYIRDRAEFERIAETWSGLGGSAV</sequence>
<evidence type="ECO:0000313" key="3">
    <source>
        <dbReference type="EMBL" id="VGO18278.1"/>
    </source>
</evidence>
<dbReference type="InterPro" id="IPR011051">
    <property type="entry name" value="RmlC_Cupin_sf"/>
</dbReference>
<dbReference type="InterPro" id="IPR014710">
    <property type="entry name" value="RmlC-like_jellyroll"/>
</dbReference>
<dbReference type="CDD" id="cd20292">
    <property type="entry name" value="cupin_QdtA-like"/>
    <property type="match status" value="1"/>
</dbReference>
<feature type="compositionally biased region" description="Polar residues" evidence="1">
    <location>
        <begin position="121"/>
        <end position="133"/>
    </location>
</feature>
<dbReference type="Gene3D" id="2.60.120.10">
    <property type="entry name" value="Jelly Rolls"/>
    <property type="match status" value="2"/>
</dbReference>
<keyword evidence="4" id="KW-1185">Reference proteome</keyword>
<protein>
    <submittedName>
        <fullName evidence="3">TDP-4-oxo-6-deoxy-alpha-D-glucose-3,4-oxoisomeras e</fullName>
    </submittedName>
</protein>
<feature type="domain" description="Sugar 3,4-ketoisomerase QdtA cupin" evidence="2">
    <location>
        <begin position="154"/>
        <end position="198"/>
    </location>
</feature>
<organism evidence="3 4">
    <name type="scientific">Pontiella sulfatireligans</name>
    <dbReference type="NCBI Taxonomy" id="2750658"/>
    <lineage>
        <taxon>Bacteria</taxon>
        <taxon>Pseudomonadati</taxon>
        <taxon>Kiritimatiellota</taxon>
        <taxon>Kiritimatiellia</taxon>
        <taxon>Kiritimatiellales</taxon>
        <taxon>Pontiellaceae</taxon>
        <taxon>Pontiella</taxon>
    </lineage>
</organism>
<dbReference type="Proteomes" id="UP000346198">
    <property type="component" value="Unassembled WGS sequence"/>
</dbReference>
<gene>
    <name evidence="3" type="primary">fdtA</name>
    <name evidence="3" type="ORF">SCARR_00330</name>
</gene>
<dbReference type="RefSeq" id="WP_136059781.1">
    <property type="nucleotide sequence ID" value="NZ_CAAHFH010000001.1"/>
</dbReference>
<proteinExistence type="predicted"/>
<dbReference type="AlphaFoldDB" id="A0A6C2UDK7"/>
<dbReference type="SUPFAM" id="SSF51182">
    <property type="entry name" value="RmlC-like cupins"/>
    <property type="match status" value="2"/>
</dbReference>
<dbReference type="EMBL" id="CAAHFH010000001">
    <property type="protein sequence ID" value="VGO18278.1"/>
    <property type="molecule type" value="Genomic_DNA"/>
</dbReference>
<dbReference type="Pfam" id="PF05523">
    <property type="entry name" value="FdtA"/>
    <property type="match status" value="2"/>
</dbReference>
<accession>A0A6C2UDK7</accession>
<evidence type="ECO:0000313" key="4">
    <source>
        <dbReference type="Proteomes" id="UP000346198"/>
    </source>
</evidence>
<evidence type="ECO:0000256" key="1">
    <source>
        <dbReference type="SAM" id="MobiDB-lite"/>
    </source>
</evidence>
<name>A0A6C2UDK7_9BACT</name>
<feature type="compositionally biased region" description="Polar residues" evidence="1">
    <location>
        <begin position="141"/>
        <end position="150"/>
    </location>
</feature>
<evidence type="ECO:0000259" key="2">
    <source>
        <dbReference type="Pfam" id="PF05523"/>
    </source>
</evidence>
<feature type="domain" description="Sugar 3,4-ketoisomerase QdtA cupin" evidence="2">
    <location>
        <begin position="28"/>
        <end position="91"/>
    </location>
</feature>
<dbReference type="InterPro" id="IPR008894">
    <property type="entry name" value="QdtA_cupin_dom"/>
</dbReference>